<dbReference type="RefSeq" id="WP_015254228.1">
    <property type="nucleotide sequence ID" value="NZ_CAJRAY010000036.1"/>
</dbReference>
<dbReference type="Pfam" id="PF00480">
    <property type="entry name" value="ROK"/>
    <property type="match status" value="1"/>
</dbReference>
<dbReference type="Gene3D" id="3.30.420.40">
    <property type="match status" value="2"/>
</dbReference>
<keyword evidence="5" id="KW-0808">Transferase</keyword>
<dbReference type="SUPFAM" id="SSF46785">
    <property type="entry name" value="Winged helix' DNA-binding domain"/>
    <property type="match status" value="1"/>
</dbReference>
<keyword evidence="3" id="KW-0859">Xylose metabolism</keyword>
<protein>
    <submittedName>
        <fullName evidence="5">Transcriptional regulator/sugar kinase</fullName>
    </submittedName>
</protein>
<evidence type="ECO:0000313" key="5">
    <source>
        <dbReference type="EMBL" id="CAG5084403.1"/>
    </source>
</evidence>
<comment type="caution">
    <text evidence="5">The sequence shown here is derived from an EMBL/GenBank/DDBJ whole genome shotgun (WGS) entry which is preliminary data.</text>
</comment>
<feature type="domain" description="HTH iclR-type" evidence="4">
    <location>
        <begin position="21"/>
        <end position="61"/>
    </location>
</feature>
<dbReference type="InterPro" id="IPR043129">
    <property type="entry name" value="ATPase_NBD"/>
</dbReference>
<gene>
    <name evidence="5" type="primary">txxe 1690-xylR</name>
    <name evidence="5" type="ORF">TXXE_07795</name>
</gene>
<name>A0ABN7RWU4_THEXY</name>
<evidence type="ECO:0000313" key="6">
    <source>
        <dbReference type="Proteomes" id="UP000681526"/>
    </source>
</evidence>
<dbReference type="PROSITE" id="PS01125">
    <property type="entry name" value="ROK"/>
    <property type="match status" value="1"/>
</dbReference>
<sequence length="389" mass="41279">MHRLSGTGDSALIRRINTAIVLECIRNESPLSRARISERTGLNKATVSSLVSNLIAGGLVSEIGTGESSGGRKPVMLLFNAGAGYAVGIDVGVNYIRGLLTDLAGTPVARRETKIARRSPEDVLPLLHDVIRGLIGDAPASRYGVVGIGIGVSGIVDDGGTILFAPNLNWRNVPLRRLVEERFNLPCVIDNEANAGAAGELRYGAGRGFADQIYVSVGIGIGTGIIINRELYRGKSGFSGELGHMSIAMDGRQCSCGNLGCWELYASEKALIEHGEPYASFEAACAAAESGDGQAVRLLETIGAYLGTGIANIVNVFNPEAVILGNRICIAERFVRDAIEREIERRTQTYNREGMRLLFAELGEHSAVRGAAGYAISRFFDSLNGQGAG</sequence>
<keyword evidence="6" id="KW-1185">Reference proteome</keyword>
<dbReference type="CDD" id="cd24076">
    <property type="entry name" value="ASKHA_ATPase_ROK_BsXylR-like"/>
    <property type="match status" value="1"/>
</dbReference>
<dbReference type="Pfam" id="PF09339">
    <property type="entry name" value="HTH_IclR"/>
    <property type="match status" value="1"/>
</dbReference>
<dbReference type="InterPro" id="IPR000600">
    <property type="entry name" value="ROK"/>
</dbReference>
<dbReference type="InterPro" id="IPR005471">
    <property type="entry name" value="Tscrpt_reg_IclR_N"/>
</dbReference>
<keyword evidence="3" id="KW-0119">Carbohydrate metabolism</keyword>
<dbReference type="GO" id="GO:0016301">
    <property type="term" value="F:kinase activity"/>
    <property type="evidence" value="ECO:0007669"/>
    <property type="project" value="UniProtKB-KW"/>
</dbReference>
<keyword evidence="5" id="KW-0418">Kinase</keyword>
<evidence type="ECO:0000256" key="2">
    <source>
        <dbReference type="ARBA" id="ARBA00006479"/>
    </source>
</evidence>
<dbReference type="EMBL" id="CAJRAY010000036">
    <property type="protein sequence ID" value="CAG5084403.1"/>
    <property type="molecule type" value="Genomic_DNA"/>
</dbReference>
<proteinExistence type="inferred from homology"/>
<organism evidence="5 6">
    <name type="scientific">Thermobacillus xylanilyticus</name>
    <dbReference type="NCBI Taxonomy" id="76633"/>
    <lineage>
        <taxon>Bacteria</taxon>
        <taxon>Bacillati</taxon>
        <taxon>Bacillota</taxon>
        <taxon>Bacilli</taxon>
        <taxon>Bacillales</taxon>
        <taxon>Paenibacillaceae</taxon>
        <taxon>Thermobacillus</taxon>
    </lineage>
</organism>
<evidence type="ECO:0000259" key="4">
    <source>
        <dbReference type="Pfam" id="PF09339"/>
    </source>
</evidence>
<dbReference type="InterPro" id="IPR049874">
    <property type="entry name" value="ROK_cs"/>
</dbReference>
<reference evidence="5 6" key="1">
    <citation type="submission" date="2021-04" db="EMBL/GenBank/DDBJ databases">
        <authorList>
            <person name="Rakotoarivonina H."/>
        </authorList>
    </citation>
    <scope>NUCLEOTIDE SEQUENCE [LARGE SCALE GENOMIC DNA]</scope>
    <source>
        <strain evidence="5 6">XE</strain>
    </source>
</reference>
<dbReference type="PANTHER" id="PTHR18964:SF149">
    <property type="entry name" value="BIFUNCTIONAL UDP-N-ACETYLGLUCOSAMINE 2-EPIMERASE_N-ACETYLMANNOSAMINE KINASE"/>
    <property type="match status" value="1"/>
</dbReference>
<dbReference type="Gene3D" id="1.10.10.10">
    <property type="entry name" value="Winged helix-like DNA-binding domain superfamily/Winged helix DNA-binding domain"/>
    <property type="match status" value="1"/>
</dbReference>
<dbReference type="InterPro" id="IPR036388">
    <property type="entry name" value="WH-like_DNA-bd_sf"/>
</dbReference>
<dbReference type="Proteomes" id="UP000681526">
    <property type="component" value="Unassembled WGS sequence"/>
</dbReference>
<dbReference type="InterPro" id="IPR036390">
    <property type="entry name" value="WH_DNA-bd_sf"/>
</dbReference>
<accession>A0ABN7RWU4</accession>
<evidence type="ECO:0000256" key="1">
    <source>
        <dbReference type="ARBA" id="ARBA00002486"/>
    </source>
</evidence>
<comment type="similarity">
    <text evidence="2">Belongs to the ROK (NagC/XylR) family.</text>
</comment>
<dbReference type="SUPFAM" id="SSF53067">
    <property type="entry name" value="Actin-like ATPase domain"/>
    <property type="match status" value="1"/>
</dbReference>
<evidence type="ECO:0000256" key="3">
    <source>
        <dbReference type="ARBA" id="ARBA00022629"/>
    </source>
</evidence>
<dbReference type="PANTHER" id="PTHR18964">
    <property type="entry name" value="ROK (REPRESSOR, ORF, KINASE) FAMILY"/>
    <property type="match status" value="1"/>
</dbReference>
<comment type="function">
    <text evidence="1">Transcriptional repressor of xylose-utilizing enzymes.</text>
</comment>